<keyword evidence="2" id="KW-1185">Reference proteome</keyword>
<reference evidence="1 2" key="1">
    <citation type="submission" date="2014-04" db="EMBL/GenBank/DDBJ databases">
        <authorList>
            <consortium name="DOE Joint Genome Institute"/>
            <person name="Kuo A."/>
            <person name="Kohler A."/>
            <person name="Jargeat P."/>
            <person name="Nagy L.G."/>
            <person name="Floudas D."/>
            <person name="Copeland A."/>
            <person name="Barry K.W."/>
            <person name="Cichocki N."/>
            <person name="Veneault-Fourrey C."/>
            <person name="LaButti K."/>
            <person name="Lindquist E.A."/>
            <person name="Lipzen A."/>
            <person name="Lundell T."/>
            <person name="Morin E."/>
            <person name="Murat C."/>
            <person name="Sun H."/>
            <person name="Tunlid A."/>
            <person name="Henrissat B."/>
            <person name="Grigoriev I.V."/>
            <person name="Hibbett D.S."/>
            <person name="Martin F."/>
            <person name="Nordberg H.P."/>
            <person name="Cantor M.N."/>
            <person name="Hua S.X."/>
        </authorList>
    </citation>
    <scope>NUCLEOTIDE SEQUENCE [LARGE SCALE GENOMIC DNA]</scope>
    <source>
        <strain evidence="1 2">Ve08.2h10</strain>
    </source>
</reference>
<dbReference type="Proteomes" id="UP000054538">
    <property type="component" value="Unassembled WGS sequence"/>
</dbReference>
<evidence type="ECO:0000313" key="1">
    <source>
        <dbReference type="EMBL" id="KIK80136.1"/>
    </source>
</evidence>
<reference evidence="2" key="2">
    <citation type="submission" date="2015-01" db="EMBL/GenBank/DDBJ databases">
        <title>Evolutionary Origins and Diversification of the Mycorrhizal Mutualists.</title>
        <authorList>
            <consortium name="DOE Joint Genome Institute"/>
            <consortium name="Mycorrhizal Genomics Consortium"/>
            <person name="Kohler A."/>
            <person name="Kuo A."/>
            <person name="Nagy L.G."/>
            <person name="Floudas D."/>
            <person name="Copeland A."/>
            <person name="Barry K.W."/>
            <person name="Cichocki N."/>
            <person name="Veneault-Fourrey C."/>
            <person name="LaButti K."/>
            <person name="Lindquist E.A."/>
            <person name="Lipzen A."/>
            <person name="Lundell T."/>
            <person name="Morin E."/>
            <person name="Murat C."/>
            <person name="Riley R."/>
            <person name="Ohm R."/>
            <person name="Sun H."/>
            <person name="Tunlid A."/>
            <person name="Henrissat B."/>
            <person name="Grigoriev I.V."/>
            <person name="Hibbett D.S."/>
            <person name="Martin F."/>
        </authorList>
    </citation>
    <scope>NUCLEOTIDE SEQUENCE [LARGE SCALE GENOMIC DNA]</scope>
    <source>
        <strain evidence="2">Ve08.2h10</strain>
    </source>
</reference>
<accession>A0A0D0D8R3</accession>
<sequence length="116" mass="12544">MHNCGSGPEDDSDEAKEVWKTDMVRKAGLAADADLDSMSFLEVMKCPWCSRESPCIPKDTPHDFGINMEWFNVNKDTTGLFYGDPEGCGLKKLCEADGKHGDTGNEGSPSAGPSNI</sequence>
<dbReference type="HOGENOM" id="CLU_126129_0_0_1"/>
<protein>
    <submittedName>
        <fullName evidence="1">Uncharacterized protein</fullName>
    </submittedName>
</protein>
<dbReference type="AlphaFoldDB" id="A0A0D0D8R3"/>
<dbReference type="EMBL" id="KN826092">
    <property type="protein sequence ID" value="KIK80136.1"/>
    <property type="molecule type" value="Genomic_DNA"/>
</dbReference>
<gene>
    <name evidence="1" type="ORF">PAXRUDRAFT_36280</name>
</gene>
<evidence type="ECO:0000313" key="2">
    <source>
        <dbReference type="Proteomes" id="UP000054538"/>
    </source>
</evidence>
<proteinExistence type="predicted"/>
<organism evidence="1 2">
    <name type="scientific">Paxillus rubicundulus Ve08.2h10</name>
    <dbReference type="NCBI Taxonomy" id="930991"/>
    <lineage>
        <taxon>Eukaryota</taxon>
        <taxon>Fungi</taxon>
        <taxon>Dikarya</taxon>
        <taxon>Basidiomycota</taxon>
        <taxon>Agaricomycotina</taxon>
        <taxon>Agaricomycetes</taxon>
        <taxon>Agaricomycetidae</taxon>
        <taxon>Boletales</taxon>
        <taxon>Paxilineae</taxon>
        <taxon>Paxillaceae</taxon>
        <taxon>Paxillus</taxon>
    </lineage>
</organism>
<dbReference type="OrthoDB" id="2682845at2759"/>
<dbReference type="InParanoid" id="A0A0D0D8R3"/>
<name>A0A0D0D8R3_9AGAM</name>